<evidence type="ECO:0000259" key="2">
    <source>
        <dbReference type="PROSITE" id="PS51029"/>
    </source>
</evidence>
<dbReference type="Proteomes" id="UP000007266">
    <property type="component" value="Linkage group 3"/>
</dbReference>
<dbReference type="AlphaFoldDB" id="D6WE98"/>
<organism evidence="3 4">
    <name type="scientific">Tribolium castaneum</name>
    <name type="common">Red flour beetle</name>
    <dbReference type="NCBI Taxonomy" id="7070"/>
    <lineage>
        <taxon>Eukaryota</taxon>
        <taxon>Metazoa</taxon>
        <taxon>Ecdysozoa</taxon>
        <taxon>Arthropoda</taxon>
        <taxon>Hexapoda</taxon>
        <taxon>Insecta</taxon>
        <taxon>Pterygota</taxon>
        <taxon>Neoptera</taxon>
        <taxon>Endopterygota</taxon>
        <taxon>Coleoptera</taxon>
        <taxon>Polyphaga</taxon>
        <taxon>Cucujiformia</taxon>
        <taxon>Tenebrionidae</taxon>
        <taxon>Tenebrionidae incertae sedis</taxon>
        <taxon>Tribolium</taxon>
    </lineage>
</organism>
<feature type="domain" description="MADF" evidence="2">
    <location>
        <begin position="14"/>
        <end position="108"/>
    </location>
</feature>
<dbReference type="OMA" id="HRHDDEY"/>
<dbReference type="EMBL" id="KQ971326">
    <property type="protein sequence ID" value="EEZ99902.1"/>
    <property type="molecule type" value="Genomic_DNA"/>
</dbReference>
<dbReference type="Pfam" id="PF10545">
    <property type="entry name" value="MADF_DNA_bdg"/>
    <property type="match status" value="1"/>
</dbReference>
<feature type="compositionally biased region" description="Low complexity" evidence="1">
    <location>
        <begin position="135"/>
        <end position="148"/>
    </location>
</feature>
<feature type="region of interest" description="Disordered" evidence="1">
    <location>
        <begin position="133"/>
        <end position="158"/>
    </location>
</feature>
<dbReference type="HOGENOM" id="CLU_046601_1_0_1"/>
<name>D6WE98_TRICA</name>
<reference evidence="3 4" key="2">
    <citation type="journal article" date="2010" name="Nucleic Acids Res.">
        <title>BeetleBase in 2010: revisions to provide comprehensive genomic information for Tribolium castaneum.</title>
        <authorList>
            <person name="Kim H.S."/>
            <person name="Murphy T."/>
            <person name="Xia J."/>
            <person name="Caragea D."/>
            <person name="Park Y."/>
            <person name="Beeman R.W."/>
            <person name="Lorenzen M.D."/>
            <person name="Butcher S."/>
            <person name="Manak J.R."/>
            <person name="Brown S.J."/>
        </authorList>
    </citation>
    <scope>GENOME REANNOTATION</scope>
    <source>
        <strain evidence="3 4">Georgia GA2</strain>
    </source>
</reference>
<evidence type="ECO:0000313" key="3">
    <source>
        <dbReference type="EMBL" id="EEZ99902.1"/>
    </source>
</evidence>
<evidence type="ECO:0000313" key="4">
    <source>
        <dbReference type="Proteomes" id="UP000007266"/>
    </source>
</evidence>
<evidence type="ECO:0000256" key="1">
    <source>
        <dbReference type="SAM" id="MobiDB-lite"/>
    </source>
</evidence>
<dbReference type="PANTHER" id="PTHR21505:SF8">
    <property type="entry name" value="DPT-YFP REPRESSOR BY OVEREXPRESSION, ISOFORM D-RELATED"/>
    <property type="match status" value="1"/>
</dbReference>
<accession>D6WE98</accession>
<dbReference type="PROSITE" id="PS51029">
    <property type="entry name" value="MADF"/>
    <property type="match status" value="1"/>
</dbReference>
<keyword evidence="4" id="KW-1185">Reference proteome</keyword>
<dbReference type="eggNOG" id="ENOG502S3MH">
    <property type="taxonomic scope" value="Eukaryota"/>
</dbReference>
<dbReference type="OrthoDB" id="6152242at2759"/>
<protein>
    <recommendedName>
        <fullName evidence="2">MADF domain-containing protein</fullName>
    </recommendedName>
</protein>
<sequence length="252" mass="29376">MTDLRQYTKVFLKEFIDLYKSHPSLWQIKNKDYRDRTKKAAAYEVLINKCREVEPECDKDTVVKKINSLRTCYRKEFKKVQRSVKAGGEYKPKLWYFDLLSFLNEDSLLSGNDSYFYLDEDATNDFFGGHDPLTSQSESLSESGPSSPAMFSKNKRKRDEPAEASFMQRLEEDEFDLLGKIYASKLRKLEKAQRIYAEKIINDALFEAELGNLNRQWRLVTGDSNFRSHTNTEIDLKSEYPDSDPADTSFVD</sequence>
<dbReference type="PANTHER" id="PTHR21505">
    <property type="entry name" value="MADF DOMAIN-CONTAINING PROTEIN-RELATED"/>
    <property type="match status" value="1"/>
</dbReference>
<dbReference type="PhylomeDB" id="D6WE98"/>
<gene>
    <name evidence="3" type="primary">AUGUSTUS-3.0.2_02686</name>
    <name evidence="3" type="ORF">TcasGA2_TC002686</name>
</gene>
<dbReference type="KEGG" id="tca:655346"/>
<dbReference type="InterPro" id="IPR006578">
    <property type="entry name" value="MADF-dom"/>
</dbReference>
<dbReference type="SMART" id="SM00595">
    <property type="entry name" value="MADF"/>
    <property type="match status" value="1"/>
</dbReference>
<proteinExistence type="predicted"/>
<reference evidence="3 4" key="1">
    <citation type="journal article" date="2008" name="Nature">
        <title>The genome of the model beetle and pest Tribolium castaneum.</title>
        <authorList>
            <consortium name="Tribolium Genome Sequencing Consortium"/>
            <person name="Richards S."/>
            <person name="Gibbs R.A."/>
            <person name="Weinstock G.M."/>
            <person name="Brown S.J."/>
            <person name="Denell R."/>
            <person name="Beeman R.W."/>
            <person name="Gibbs R."/>
            <person name="Beeman R.W."/>
            <person name="Brown S.J."/>
            <person name="Bucher G."/>
            <person name="Friedrich M."/>
            <person name="Grimmelikhuijzen C.J."/>
            <person name="Klingler M."/>
            <person name="Lorenzen M."/>
            <person name="Richards S."/>
            <person name="Roth S."/>
            <person name="Schroder R."/>
            <person name="Tautz D."/>
            <person name="Zdobnov E.M."/>
            <person name="Muzny D."/>
            <person name="Gibbs R.A."/>
            <person name="Weinstock G.M."/>
            <person name="Attaway T."/>
            <person name="Bell S."/>
            <person name="Buhay C.J."/>
            <person name="Chandrabose M.N."/>
            <person name="Chavez D."/>
            <person name="Clerk-Blankenburg K.P."/>
            <person name="Cree A."/>
            <person name="Dao M."/>
            <person name="Davis C."/>
            <person name="Chacko J."/>
            <person name="Dinh H."/>
            <person name="Dugan-Rocha S."/>
            <person name="Fowler G."/>
            <person name="Garner T.T."/>
            <person name="Garnes J."/>
            <person name="Gnirke A."/>
            <person name="Hawes A."/>
            <person name="Hernandez J."/>
            <person name="Hines S."/>
            <person name="Holder M."/>
            <person name="Hume J."/>
            <person name="Jhangiani S.N."/>
            <person name="Joshi V."/>
            <person name="Khan Z.M."/>
            <person name="Jackson L."/>
            <person name="Kovar C."/>
            <person name="Kowis A."/>
            <person name="Lee S."/>
            <person name="Lewis L.R."/>
            <person name="Margolis J."/>
            <person name="Morgan M."/>
            <person name="Nazareth L.V."/>
            <person name="Nguyen N."/>
            <person name="Okwuonu G."/>
            <person name="Parker D."/>
            <person name="Richards S."/>
            <person name="Ruiz S.J."/>
            <person name="Santibanez J."/>
            <person name="Savard J."/>
            <person name="Scherer S.E."/>
            <person name="Schneider B."/>
            <person name="Sodergren E."/>
            <person name="Tautz D."/>
            <person name="Vattahil S."/>
            <person name="Villasana D."/>
            <person name="White C.S."/>
            <person name="Wright R."/>
            <person name="Park Y."/>
            <person name="Beeman R.W."/>
            <person name="Lord J."/>
            <person name="Oppert B."/>
            <person name="Lorenzen M."/>
            <person name="Brown S."/>
            <person name="Wang L."/>
            <person name="Savard J."/>
            <person name="Tautz D."/>
            <person name="Richards S."/>
            <person name="Weinstock G."/>
            <person name="Gibbs R.A."/>
            <person name="Liu Y."/>
            <person name="Worley K."/>
            <person name="Weinstock G."/>
            <person name="Elsik C.G."/>
            <person name="Reese J.T."/>
            <person name="Elhaik E."/>
            <person name="Landan G."/>
            <person name="Graur D."/>
            <person name="Arensburger P."/>
            <person name="Atkinson P."/>
            <person name="Beeman R.W."/>
            <person name="Beidler J."/>
            <person name="Brown S.J."/>
            <person name="Demuth J.P."/>
            <person name="Drury D.W."/>
            <person name="Du Y.Z."/>
            <person name="Fujiwara H."/>
            <person name="Lorenzen M."/>
            <person name="Maselli V."/>
            <person name="Osanai M."/>
            <person name="Park Y."/>
            <person name="Robertson H.M."/>
            <person name="Tu Z."/>
            <person name="Wang J.J."/>
            <person name="Wang S."/>
            <person name="Richards S."/>
            <person name="Song H."/>
            <person name="Zhang L."/>
            <person name="Sodergren E."/>
            <person name="Werner D."/>
            <person name="Stanke M."/>
            <person name="Morgenstern B."/>
            <person name="Solovyev V."/>
            <person name="Kosarev P."/>
            <person name="Brown G."/>
            <person name="Chen H.C."/>
            <person name="Ermolaeva O."/>
            <person name="Hlavina W."/>
            <person name="Kapustin Y."/>
            <person name="Kiryutin B."/>
            <person name="Kitts P."/>
            <person name="Maglott D."/>
            <person name="Pruitt K."/>
            <person name="Sapojnikov V."/>
            <person name="Souvorov A."/>
            <person name="Mackey A.J."/>
            <person name="Waterhouse R.M."/>
            <person name="Wyder S."/>
            <person name="Zdobnov E.M."/>
            <person name="Zdobnov E.M."/>
            <person name="Wyder S."/>
            <person name="Kriventseva E.V."/>
            <person name="Kadowaki T."/>
            <person name="Bork P."/>
            <person name="Aranda M."/>
            <person name="Bao R."/>
            <person name="Beermann A."/>
            <person name="Berns N."/>
            <person name="Bolognesi R."/>
            <person name="Bonneton F."/>
            <person name="Bopp D."/>
            <person name="Brown S.J."/>
            <person name="Bucher G."/>
            <person name="Butts T."/>
            <person name="Chaumot A."/>
            <person name="Denell R.E."/>
            <person name="Ferrier D.E."/>
            <person name="Friedrich M."/>
            <person name="Gordon C.M."/>
            <person name="Jindra M."/>
            <person name="Klingler M."/>
            <person name="Lan Q."/>
            <person name="Lattorff H.M."/>
            <person name="Laudet V."/>
            <person name="von Levetsow C."/>
            <person name="Liu Z."/>
            <person name="Lutz R."/>
            <person name="Lynch J.A."/>
            <person name="da Fonseca R.N."/>
            <person name="Posnien N."/>
            <person name="Reuter R."/>
            <person name="Roth S."/>
            <person name="Savard J."/>
            <person name="Schinko J.B."/>
            <person name="Schmitt C."/>
            <person name="Schoppmeier M."/>
            <person name="Schroder R."/>
            <person name="Shippy T.D."/>
            <person name="Simonnet F."/>
            <person name="Marques-Souza H."/>
            <person name="Tautz D."/>
            <person name="Tomoyasu Y."/>
            <person name="Trauner J."/>
            <person name="Van der Zee M."/>
            <person name="Vervoort M."/>
            <person name="Wittkopp N."/>
            <person name="Wimmer E.A."/>
            <person name="Yang X."/>
            <person name="Jones A.K."/>
            <person name="Sattelle D.B."/>
            <person name="Ebert P.R."/>
            <person name="Nelson D."/>
            <person name="Scott J.G."/>
            <person name="Beeman R.W."/>
            <person name="Muthukrishnan S."/>
            <person name="Kramer K.J."/>
            <person name="Arakane Y."/>
            <person name="Beeman R.W."/>
            <person name="Zhu Q."/>
            <person name="Hogenkamp D."/>
            <person name="Dixit R."/>
            <person name="Oppert B."/>
            <person name="Jiang H."/>
            <person name="Zou Z."/>
            <person name="Marshall J."/>
            <person name="Elpidina E."/>
            <person name="Vinokurov K."/>
            <person name="Oppert C."/>
            <person name="Zou Z."/>
            <person name="Evans J."/>
            <person name="Lu Z."/>
            <person name="Zhao P."/>
            <person name="Sumathipala N."/>
            <person name="Altincicek B."/>
            <person name="Vilcinskas A."/>
            <person name="Williams M."/>
            <person name="Hultmark D."/>
            <person name="Hetru C."/>
            <person name="Jiang H."/>
            <person name="Grimmelikhuijzen C.J."/>
            <person name="Hauser F."/>
            <person name="Cazzamali G."/>
            <person name="Williamson M."/>
            <person name="Park Y."/>
            <person name="Li B."/>
            <person name="Tanaka Y."/>
            <person name="Predel R."/>
            <person name="Neupert S."/>
            <person name="Schachtner J."/>
            <person name="Verleyen P."/>
            <person name="Raible F."/>
            <person name="Bork P."/>
            <person name="Friedrich M."/>
            <person name="Walden K.K."/>
            <person name="Robertson H.M."/>
            <person name="Angeli S."/>
            <person name="Foret S."/>
            <person name="Bucher G."/>
            <person name="Schuetz S."/>
            <person name="Maleszka R."/>
            <person name="Wimmer E.A."/>
            <person name="Beeman R.W."/>
            <person name="Lorenzen M."/>
            <person name="Tomoyasu Y."/>
            <person name="Miller S.C."/>
            <person name="Grossmann D."/>
            <person name="Bucher G."/>
        </authorList>
    </citation>
    <scope>NUCLEOTIDE SEQUENCE [LARGE SCALE GENOMIC DNA]</scope>
    <source>
        <strain evidence="3 4">Georgia GA2</strain>
    </source>
</reference>